<accession>A0A0H2R1E3</accession>
<name>A0A0H2R1E3_9AGAM</name>
<dbReference type="InParanoid" id="A0A0H2R1E3"/>
<reference evidence="2 3" key="1">
    <citation type="submission" date="2015-04" db="EMBL/GenBank/DDBJ databases">
        <title>Complete genome sequence of Schizopora paradoxa KUC8140, a cosmopolitan wood degrader in East Asia.</title>
        <authorList>
            <consortium name="DOE Joint Genome Institute"/>
            <person name="Min B."/>
            <person name="Park H."/>
            <person name="Jang Y."/>
            <person name="Kim J.-J."/>
            <person name="Kim K.H."/>
            <person name="Pangilinan J."/>
            <person name="Lipzen A."/>
            <person name="Riley R."/>
            <person name="Grigoriev I.V."/>
            <person name="Spatafora J.W."/>
            <person name="Choi I.-G."/>
        </authorList>
    </citation>
    <scope>NUCLEOTIDE SEQUENCE [LARGE SCALE GENOMIC DNA]</scope>
    <source>
        <strain evidence="2 3">KUC8140</strain>
    </source>
</reference>
<dbReference type="AlphaFoldDB" id="A0A0H2R1E3"/>
<evidence type="ECO:0000313" key="2">
    <source>
        <dbReference type="EMBL" id="KLO05152.1"/>
    </source>
</evidence>
<keyword evidence="3" id="KW-1185">Reference proteome</keyword>
<evidence type="ECO:0000313" key="3">
    <source>
        <dbReference type="Proteomes" id="UP000053477"/>
    </source>
</evidence>
<sequence>MGRYRILSSWIRRYRKSQLTLSNPHLSHQEDYHRRRTRRALFSLARRYLPPIPTSFRSQKYLLATQTSRTSRSSYVYTPNFGNQASAMYPDFDLDKRPGVHRPGGNSSLHSPSHLSSPTPSSAPPIAGIDQRLLILHLTSPSRPLHDACQAEQDSVCDRQASRRVVDDQCTMIAKYICGREAGIPPAFLVVIFL</sequence>
<organism evidence="2 3">
    <name type="scientific">Schizopora paradoxa</name>
    <dbReference type="NCBI Taxonomy" id="27342"/>
    <lineage>
        <taxon>Eukaryota</taxon>
        <taxon>Fungi</taxon>
        <taxon>Dikarya</taxon>
        <taxon>Basidiomycota</taxon>
        <taxon>Agaricomycotina</taxon>
        <taxon>Agaricomycetes</taxon>
        <taxon>Hymenochaetales</taxon>
        <taxon>Schizoporaceae</taxon>
        <taxon>Schizopora</taxon>
    </lineage>
</organism>
<feature type="region of interest" description="Disordered" evidence="1">
    <location>
        <begin position="92"/>
        <end position="123"/>
    </location>
</feature>
<dbReference type="Proteomes" id="UP000053477">
    <property type="component" value="Unassembled WGS sequence"/>
</dbReference>
<dbReference type="EMBL" id="KQ086353">
    <property type="protein sequence ID" value="KLO05152.1"/>
    <property type="molecule type" value="Genomic_DNA"/>
</dbReference>
<gene>
    <name evidence="2" type="ORF">SCHPADRAFT_735427</name>
</gene>
<protein>
    <submittedName>
        <fullName evidence="2">Uncharacterized protein</fullName>
    </submittedName>
</protein>
<evidence type="ECO:0000256" key="1">
    <source>
        <dbReference type="SAM" id="MobiDB-lite"/>
    </source>
</evidence>
<proteinExistence type="predicted"/>
<feature type="compositionally biased region" description="Low complexity" evidence="1">
    <location>
        <begin position="107"/>
        <end position="120"/>
    </location>
</feature>